<gene>
    <name evidence="1" type="ORF">HGRIS_004329</name>
</gene>
<dbReference type="Proteomes" id="UP001556367">
    <property type="component" value="Unassembled WGS sequence"/>
</dbReference>
<sequence>MRLHDLGYTCVAALGQDRLLFALEAANSTVGYGKLSPNTGAVNEYLTPKLSNAPSAITEVSAPPAQSHCIADPIARQYVGESRADFLKREEKYITKRLQAEELDPKAKQRRLAREENAKPFMVPGKTGAMVFEWETENGIDRRSHIVKARVPDIWGSYTHS</sequence>
<protein>
    <submittedName>
        <fullName evidence="1">Uncharacterized protein</fullName>
    </submittedName>
</protein>
<name>A0ABR3IPF7_9AGAR</name>
<organism evidence="1 2">
    <name type="scientific">Hohenbuehelia grisea</name>
    <dbReference type="NCBI Taxonomy" id="104357"/>
    <lineage>
        <taxon>Eukaryota</taxon>
        <taxon>Fungi</taxon>
        <taxon>Dikarya</taxon>
        <taxon>Basidiomycota</taxon>
        <taxon>Agaricomycotina</taxon>
        <taxon>Agaricomycetes</taxon>
        <taxon>Agaricomycetidae</taxon>
        <taxon>Agaricales</taxon>
        <taxon>Pleurotineae</taxon>
        <taxon>Pleurotaceae</taxon>
        <taxon>Hohenbuehelia</taxon>
    </lineage>
</organism>
<comment type="caution">
    <text evidence="1">The sequence shown here is derived from an EMBL/GenBank/DDBJ whole genome shotgun (WGS) entry which is preliminary data.</text>
</comment>
<reference evidence="2" key="1">
    <citation type="submission" date="2024-06" db="EMBL/GenBank/DDBJ databases">
        <title>Multi-omics analyses provide insights into the biosynthesis of the anticancer antibiotic pleurotin in Hohenbuehelia grisea.</title>
        <authorList>
            <person name="Weaver J.A."/>
            <person name="Alberti F."/>
        </authorList>
    </citation>
    <scope>NUCLEOTIDE SEQUENCE [LARGE SCALE GENOMIC DNA]</scope>
    <source>
        <strain evidence="2">T-177</strain>
    </source>
</reference>
<proteinExistence type="predicted"/>
<accession>A0ABR3IPF7</accession>
<evidence type="ECO:0000313" key="1">
    <source>
        <dbReference type="EMBL" id="KAL0945178.1"/>
    </source>
</evidence>
<evidence type="ECO:0000313" key="2">
    <source>
        <dbReference type="Proteomes" id="UP001556367"/>
    </source>
</evidence>
<dbReference type="EMBL" id="JASNQZ010000019">
    <property type="protein sequence ID" value="KAL0945178.1"/>
    <property type="molecule type" value="Genomic_DNA"/>
</dbReference>
<keyword evidence="2" id="KW-1185">Reference proteome</keyword>